<accession>A0A0V8JLS4</accession>
<comment type="caution">
    <text evidence="2">The sequence shown here is derived from an EMBL/GenBank/DDBJ whole genome shotgun (WGS) entry which is preliminary data.</text>
</comment>
<reference evidence="2 3" key="1">
    <citation type="submission" date="2015-11" db="EMBL/GenBank/DDBJ databases">
        <title>Bacillus caseinolyticus sp nov.</title>
        <authorList>
            <person name="Dastager S.G."/>
            <person name="Mawlankar R."/>
        </authorList>
    </citation>
    <scope>NUCLEOTIDE SEQUENCE [LARGE SCALE GENOMIC DNA]</scope>
    <source>
        <strain evidence="2 3">SGD-V-76</strain>
    </source>
</reference>
<evidence type="ECO:0000313" key="2">
    <source>
        <dbReference type="EMBL" id="KSU87990.1"/>
    </source>
</evidence>
<keyword evidence="1" id="KW-0812">Transmembrane</keyword>
<dbReference type="PANTHER" id="PTHR37814">
    <property type="entry name" value="CONSERVED MEMBRANE PROTEIN"/>
    <property type="match status" value="1"/>
</dbReference>
<keyword evidence="1" id="KW-0472">Membrane</keyword>
<name>A0A0V8JLS4_9BACI</name>
<evidence type="ECO:0000256" key="1">
    <source>
        <dbReference type="SAM" id="Phobius"/>
    </source>
</evidence>
<feature type="transmembrane region" description="Helical" evidence="1">
    <location>
        <begin position="177"/>
        <end position="195"/>
    </location>
</feature>
<dbReference type="AlphaFoldDB" id="A0A0V8JLS4"/>
<evidence type="ECO:0000313" key="3">
    <source>
        <dbReference type="Proteomes" id="UP000053681"/>
    </source>
</evidence>
<protein>
    <recommendedName>
        <fullName evidence="4">Membrane protein YkvI</fullName>
    </recommendedName>
</protein>
<dbReference type="RefSeq" id="WP_062686783.1">
    <property type="nucleotide sequence ID" value="NZ_KQ758647.1"/>
</dbReference>
<feature type="transmembrane region" description="Helical" evidence="1">
    <location>
        <begin position="311"/>
        <end position="332"/>
    </location>
</feature>
<proteinExistence type="predicted"/>
<feature type="transmembrane region" description="Helical" evidence="1">
    <location>
        <begin position="249"/>
        <end position="274"/>
    </location>
</feature>
<dbReference type="PANTHER" id="PTHR37814:SF1">
    <property type="entry name" value="MEMBRANE PROTEIN"/>
    <property type="match status" value="1"/>
</dbReference>
<dbReference type="InterPro" id="IPR038728">
    <property type="entry name" value="YkvI-like"/>
</dbReference>
<feature type="transmembrane region" description="Helical" evidence="1">
    <location>
        <begin position="109"/>
        <end position="127"/>
    </location>
</feature>
<sequence length="338" mass="38129">MLKQGFKWMFLILGTIIGAGYASGRELWQFFGEESGLALLLFTVIFIICCNVIMSISFQLKTNQFYPLLIEVFGKRWAFLYDSLIIFYLFSTTVIMIAGGGATLETFQLPYWLGIMTFSLLIILVFIKGIQGMLSINSYIMPVLVIGLISVLLFFILKSQHVLDIDWHHQHNWSSGFTFTALNILPLVAVLTTIGNEIETKVEIHIASIGSGLLIGGLSFVYNESLLQVSDLLPDYEIPLFAIMKSFPFFMLIIMSVLLLVAIYTTAVSGILGLTTRFRRSENTALWKMAIIFVIIMIPFTKLGFSKLIAVLYPLYGMVNLFLLAALLIYPIRNIYKN</sequence>
<feature type="transmembrane region" description="Helical" evidence="1">
    <location>
        <begin position="286"/>
        <end position="305"/>
    </location>
</feature>
<organism evidence="2 3">
    <name type="scientific">Priestia veravalensis</name>
    <dbReference type="NCBI Taxonomy" id="1414648"/>
    <lineage>
        <taxon>Bacteria</taxon>
        <taxon>Bacillati</taxon>
        <taxon>Bacillota</taxon>
        <taxon>Bacilli</taxon>
        <taxon>Bacillales</taxon>
        <taxon>Bacillaceae</taxon>
        <taxon>Priestia</taxon>
    </lineage>
</organism>
<feature type="transmembrane region" description="Helical" evidence="1">
    <location>
        <begin position="202"/>
        <end position="222"/>
    </location>
</feature>
<feature type="transmembrane region" description="Helical" evidence="1">
    <location>
        <begin position="38"/>
        <end position="58"/>
    </location>
</feature>
<evidence type="ECO:0008006" key="4">
    <source>
        <dbReference type="Google" id="ProtNLM"/>
    </source>
</evidence>
<dbReference type="Proteomes" id="UP000053681">
    <property type="component" value="Unassembled WGS sequence"/>
</dbReference>
<dbReference type="EMBL" id="LNQP01000031">
    <property type="protein sequence ID" value="KSU87990.1"/>
    <property type="molecule type" value="Genomic_DNA"/>
</dbReference>
<gene>
    <name evidence="2" type="ORF">AS180_10340</name>
</gene>
<feature type="transmembrane region" description="Helical" evidence="1">
    <location>
        <begin position="139"/>
        <end position="157"/>
    </location>
</feature>
<keyword evidence="1" id="KW-1133">Transmembrane helix</keyword>
<feature type="transmembrane region" description="Helical" evidence="1">
    <location>
        <begin position="79"/>
        <end position="103"/>
    </location>
</feature>
<keyword evidence="3" id="KW-1185">Reference proteome</keyword>